<keyword evidence="1" id="KW-0732">Signal</keyword>
<dbReference type="Proteomes" id="UP000316714">
    <property type="component" value="Unassembled WGS sequence"/>
</dbReference>
<evidence type="ECO:0000313" key="2">
    <source>
        <dbReference type="EMBL" id="TWT37318.1"/>
    </source>
</evidence>
<organism evidence="2 3">
    <name type="scientific">Posidoniimonas corsicana</name>
    <dbReference type="NCBI Taxonomy" id="1938618"/>
    <lineage>
        <taxon>Bacteria</taxon>
        <taxon>Pseudomonadati</taxon>
        <taxon>Planctomycetota</taxon>
        <taxon>Planctomycetia</taxon>
        <taxon>Pirellulales</taxon>
        <taxon>Lacipirellulaceae</taxon>
        <taxon>Posidoniimonas</taxon>
    </lineage>
</organism>
<dbReference type="RefSeq" id="WP_146564662.1">
    <property type="nucleotide sequence ID" value="NZ_SIHJ01000001.1"/>
</dbReference>
<dbReference type="OrthoDB" id="3078695at2"/>
<keyword evidence="3" id="KW-1185">Reference proteome</keyword>
<accession>A0A5C5VF84</accession>
<dbReference type="AlphaFoldDB" id="A0A5C5VF84"/>
<comment type="caution">
    <text evidence="2">The sequence shown here is derived from an EMBL/GenBank/DDBJ whole genome shotgun (WGS) entry which is preliminary data.</text>
</comment>
<name>A0A5C5VF84_9BACT</name>
<reference evidence="2 3" key="1">
    <citation type="submission" date="2019-02" db="EMBL/GenBank/DDBJ databases">
        <title>Deep-cultivation of Planctomycetes and their phenomic and genomic characterization uncovers novel biology.</title>
        <authorList>
            <person name="Wiegand S."/>
            <person name="Jogler M."/>
            <person name="Boedeker C."/>
            <person name="Pinto D."/>
            <person name="Vollmers J."/>
            <person name="Rivas-Marin E."/>
            <person name="Kohn T."/>
            <person name="Peeters S.H."/>
            <person name="Heuer A."/>
            <person name="Rast P."/>
            <person name="Oberbeckmann S."/>
            <person name="Bunk B."/>
            <person name="Jeske O."/>
            <person name="Meyerdierks A."/>
            <person name="Storesund J.E."/>
            <person name="Kallscheuer N."/>
            <person name="Luecker S."/>
            <person name="Lage O.M."/>
            <person name="Pohl T."/>
            <person name="Merkel B.J."/>
            <person name="Hornburger P."/>
            <person name="Mueller R.-W."/>
            <person name="Bruemmer F."/>
            <person name="Labrenz M."/>
            <person name="Spormann A.M."/>
            <person name="Op Den Camp H."/>
            <person name="Overmann J."/>
            <person name="Amann R."/>
            <person name="Jetten M.S.M."/>
            <person name="Mascher T."/>
            <person name="Medema M.H."/>
            <person name="Devos D.P."/>
            <person name="Kaster A.-K."/>
            <person name="Ovreas L."/>
            <person name="Rohde M."/>
            <person name="Galperin M.Y."/>
            <person name="Jogler C."/>
        </authorList>
    </citation>
    <scope>NUCLEOTIDE SEQUENCE [LARGE SCALE GENOMIC DNA]</scope>
    <source>
        <strain evidence="2 3">KOR34</strain>
    </source>
</reference>
<protein>
    <recommendedName>
        <fullName evidence="4">PEP-CTERM protein-sorting domain-containing protein</fullName>
    </recommendedName>
</protein>
<evidence type="ECO:0000256" key="1">
    <source>
        <dbReference type="SAM" id="SignalP"/>
    </source>
</evidence>
<feature type="signal peptide" evidence="1">
    <location>
        <begin position="1"/>
        <end position="21"/>
    </location>
</feature>
<dbReference type="EMBL" id="SIHJ01000001">
    <property type="protein sequence ID" value="TWT37318.1"/>
    <property type="molecule type" value="Genomic_DNA"/>
</dbReference>
<gene>
    <name evidence="2" type="ORF">KOR34_22660</name>
</gene>
<proteinExistence type="predicted"/>
<sequence precursor="true">MNRKITAAVAAWTIASSGLLMGDTITPVEDVMTSGFFTGANLVRGYDADDRNVQRVSTPGAFGVAGAETIYVSFDAADFAGFTAPVASAGLTLQSVSGGFGADADAANPFTVSAHGVTADPLTTITDDDAPAGLVSWVDFYNDNILAAAPGASTVVDSFGAVTFDVTSLVNDWLTGANSVFAVALTGDNHTAGGDYLHGFLNNSENPGSTFLTVNQADPVPEPGAWLIVLASCFTLAAWITRPLRPTHHHNFL</sequence>
<evidence type="ECO:0000313" key="3">
    <source>
        <dbReference type="Proteomes" id="UP000316714"/>
    </source>
</evidence>
<evidence type="ECO:0008006" key="4">
    <source>
        <dbReference type="Google" id="ProtNLM"/>
    </source>
</evidence>
<feature type="chain" id="PRO_5022946116" description="PEP-CTERM protein-sorting domain-containing protein" evidence="1">
    <location>
        <begin position="22"/>
        <end position="253"/>
    </location>
</feature>